<feature type="domain" description="Zinc finger Ogr/Delta-type" evidence="1">
    <location>
        <begin position="5"/>
        <end position="49"/>
    </location>
</feature>
<dbReference type="AlphaFoldDB" id="A0A1S2CWL5"/>
<dbReference type="Pfam" id="PF04606">
    <property type="entry name" value="Ogr_Delta"/>
    <property type="match status" value="1"/>
</dbReference>
<protein>
    <submittedName>
        <fullName evidence="2">Transcriptional regulator</fullName>
    </submittedName>
</protein>
<dbReference type="InterPro" id="IPR007684">
    <property type="entry name" value="Znf_Ogr/Delta"/>
</dbReference>
<dbReference type="OrthoDB" id="7362772at2"/>
<name>A0A1S2CWL5_AERSO</name>
<dbReference type="STRING" id="646.BJD16_13195"/>
<proteinExistence type="predicted"/>
<dbReference type="Proteomes" id="UP000233526">
    <property type="component" value="Unassembled WGS sequence"/>
</dbReference>
<dbReference type="EMBL" id="LJZX01000030">
    <property type="protein sequence ID" value="PKQ79652.1"/>
    <property type="molecule type" value="Genomic_DNA"/>
</dbReference>
<dbReference type="EMBL" id="MKFU01000014">
    <property type="protein sequence ID" value="OHY92437.1"/>
    <property type="molecule type" value="Genomic_DNA"/>
</dbReference>
<organism evidence="2 4">
    <name type="scientific">Aeromonas sobria</name>
    <dbReference type="NCBI Taxonomy" id="646"/>
    <lineage>
        <taxon>Bacteria</taxon>
        <taxon>Pseudomonadati</taxon>
        <taxon>Pseudomonadota</taxon>
        <taxon>Gammaproteobacteria</taxon>
        <taxon>Aeromonadales</taxon>
        <taxon>Aeromonadaceae</taxon>
        <taxon>Aeromonas</taxon>
    </lineage>
</organism>
<evidence type="ECO:0000313" key="4">
    <source>
        <dbReference type="Proteomes" id="UP000179934"/>
    </source>
</evidence>
<reference evidence="3 5" key="2">
    <citation type="journal article" date="2017" name="Front. Microbiol.">
        <title>Strong Genomic and Phenotypic Heterogeneity in the Aeromonas sobria Species Complex.</title>
        <authorList>
            <person name="Gauthier J."/>
            <person name="Vincent A.T."/>
            <person name="Charette S.J."/>
            <person name="Derome N."/>
        </authorList>
    </citation>
    <scope>NUCLEOTIDE SEQUENCE [LARGE SCALE GENOMIC DNA]</scope>
    <source>
        <strain evidence="3 5">JF2635</strain>
    </source>
</reference>
<dbReference type="GeneID" id="58923860"/>
<evidence type="ECO:0000313" key="5">
    <source>
        <dbReference type="Proteomes" id="UP000233526"/>
    </source>
</evidence>
<evidence type="ECO:0000259" key="1">
    <source>
        <dbReference type="Pfam" id="PF04606"/>
    </source>
</evidence>
<sequence length="74" mass="7943">MRLICPHCGARASTRTSTRMSPLCGIATYQCSNVDCGHTFKAGFEIIATISPSAMPNPAIVLPIVPRRVKEVAQ</sequence>
<evidence type="ECO:0000313" key="2">
    <source>
        <dbReference type="EMBL" id="OHY92437.1"/>
    </source>
</evidence>
<gene>
    <name evidence="3" type="ORF">AOX56_13820</name>
    <name evidence="2" type="ORF">BJD16_13195</name>
</gene>
<dbReference type="RefSeq" id="WP_042023308.1">
    <property type="nucleotide sequence ID" value="NZ_CAWNSS010000030.1"/>
</dbReference>
<dbReference type="Proteomes" id="UP000179934">
    <property type="component" value="Unassembled WGS sequence"/>
</dbReference>
<reference evidence="2 4" key="1">
    <citation type="submission" date="2016-09" db="EMBL/GenBank/DDBJ databases">
        <title>Draft Genome Sequence of Aeromonas sobria Strain 08005, Isolated from Sick Rana catesbeiana.</title>
        <authorList>
            <person name="Yang Q."/>
        </authorList>
    </citation>
    <scope>NUCLEOTIDE SEQUENCE [LARGE SCALE GENOMIC DNA]</scope>
    <source>
        <strain evidence="2 4">08005</strain>
    </source>
</reference>
<accession>A0A1S2CWL5</accession>
<comment type="caution">
    <text evidence="2">The sequence shown here is derived from an EMBL/GenBank/DDBJ whole genome shotgun (WGS) entry which is preliminary data.</text>
</comment>
<evidence type="ECO:0000313" key="3">
    <source>
        <dbReference type="EMBL" id="PKQ79652.1"/>
    </source>
</evidence>